<dbReference type="GO" id="GO:0005856">
    <property type="term" value="C:cytoskeleton"/>
    <property type="evidence" value="ECO:0007669"/>
    <property type="project" value="UniProtKB-SubCell"/>
</dbReference>
<sequence length="337" mass="39696">MDFYSQARVDGLAKRIEKPSEMTETFEDRTDLLIQRHVIYGKQIKVLRAGEAIEQRLIQVEERFHRDPSKPASTDVAEKIFLTSERRIQVTYHLEGDRIIPAWLNFSKPKEATDLQKAQAFTSQMVSGFQVDPFATPHSNLQLYEILMDLLKDEENAELRIRDSEREVKSILLDREKEDSKTDLLISIYNTTRNETAHNIEKECKANEKQQEKELDLLAPFQGRLGKTESLTQQDALQLKTECLKEYKQQLINKANFIQSRFEKEMVELQKKQLWYQRSQLTLSTEDEENYLKYCTDAMFRIHVLKLRLSRHKETAPLKYLALEEKLKRHPKLAKHL</sequence>
<protein>
    <submittedName>
        <fullName evidence="6">Uncharacterized protein</fullName>
    </submittedName>
</protein>
<evidence type="ECO:0000259" key="4">
    <source>
        <dbReference type="Pfam" id="PF24667"/>
    </source>
</evidence>
<gene>
    <name evidence="6" type="ORF">DNTS_023525</name>
</gene>
<keyword evidence="2" id="KW-0963">Cytoplasm</keyword>
<dbReference type="PANTHER" id="PTHR35249:SF2">
    <property type="entry name" value="DYNEIN REGULATORY COMPLEX SUBUNIT 7"/>
    <property type="match status" value="1"/>
</dbReference>
<feature type="domain" description="Dynein regulatory complex subunit 7 C-terminal" evidence="5">
    <location>
        <begin position="229"/>
        <end position="337"/>
    </location>
</feature>
<evidence type="ECO:0000256" key="2">
    <source>
        <dbReference type="ARBA" id="ARBA00022490"/>
    </source>
</evidence>
<evidence type="ECO:0000259" key="5">
    <source>
        <dbReference type="Pfam" id="PF24671"/>
    </source>
</evidence>
<dbReference type="InterPro" id="IPR056291">
    <property type="entry name" value="MORN_DRC7"/>
</dbReference>
<dbReference type="EMBL" id="SRMA01025191">
    <property type="protein sequence ID" value="TRY98073.1"/>
    <property type="molecule type" value="Genomic_DNA"/>
</dbReference>
<proteinExistence type="predicted"/>
<dbReference type="PANTHER" id="PTHR35249">
    <property type="entry name" value="DYNEIN REGULATORY COMPLEX SUBUNIT 7"/>
    <property type="match status" value="1"/>
</dbReference>
<reference evidence="6 7" key="1">
    <citation type="journal article" date="2019" name="Sci. Data">
        <title>Hybrid genome assembly and annotation of Danionella translucida.</title>
        <authorList>
            <person name="Kadobianskyi M."/>
            <person name="Schulze L."/>
            <person name="Schuelke M."/>
            <person name="Judkewitz B."/>
        </authorList>
    </citation>
    <scope>NUCLEOTIDE SEQUENCE [LARGE SCALE GENOMIC DNA]</scope>
    <source>
        <strain evidence="6 7">Bolton</strain>
    </source>
</reference>
<accession>A0A553R7C9</accession>
<dbReference type="AlphaFoldDB" id="A0A553R7C9"/>
<dbReference type="Pfam" id="PF24671">
    <property type="entry name" value="DRC7_C"/>
    <property type="match status" value="1"/>
</dbReference>
<name>A0A553R7C9_9TELE</name>
<dbReference type="OrthoDB" id="10262874at2759"/>
<evidence type="ECO:0000313" key="6">
    <source>
        <dbReference type="EMBL" id="TRY98073.1"/>
    </source>
</evidence>
<comment type="subcellular location">
    <subcellularLocation>
        <location evidence="1">Cytoplasm</location>
        <location evidence="1">Cytoskeleton</location>
    </subcellularLocation>
</comment>
<evidence type="ECO:0000313" key="7">
    <source>
        <dbReference type="Proteomes" id="UP000316079"/>
    </source>
</evidence>
<dbReference type="Proteomes" id="UP000316079">
    <property type="component" value="Unassembled WGS sequence"/>
</dbReference>
<evidence type="ECO:0000256" key="3">
    <source>
        <dbReference type="ARBA" id="ARBA00023212"/>
    </source>
</evidence>
<feature type="domain" description="Dynein regulatory complex subunit 7 MORN" evidence="4">
    <location>
        <begin position="1"/>
        <end position="187"/>
    </location>
</feature>
<dbReference type="InterPro" id="IPR056292">
    <property type="entry name" value="DRC7_C"/>
</dbReference>
<dbReference type="GO" id="GO:0031514">
    <property type="term" value="C:motile cilium"/>
    <property type="evidence" value="ECO:0007669"/>
    <property type="project" value="TreeGrafter"/>
</dbReference>
<organism evidence="6 7">
    <name type="scientific">Danionella cerebrum</name>
    <dbReference type="NCBI Taxonomy" id="2873325"/>
    <lineage>
        <taxon>Eukaryota</taxon>
        <taxon>Metazoa</taxon>
        <taxon>Chordata</taxon>
        <taxon>Craniata</taxon>
        <taxon>Vertebrata</taxon>
        <taxon>Euteleostomi</taxon>
        <taxon>Actinopterygii</taxon>
        <taxon>Neopterygii</taxon>
        <taxon>Teleostei</taxon>
        <taxon>Ostariophysi</taxon>
        <taxon>Cypriniformes</taxon>
        <taxon>Danionidae</taxon>
        <taxon>Danioninae</taxon>
        <taxon>Danionella</taxon>
    </lineage>
</organism>
<keyword evidence="7" id="KW-1185">Reference proteome</keyword>
<evidence type="ECO:0000256" key="1">
    <source>
        <dbReference type="ARBA" id="ARBA00004245"/>
    </source>
</evidence>
<dbReference type="GO" id="GO:0030317">
    <property type="term" value="P:flagellated sperm motility"/>
    <property type="evidence" value="ECO:0007669"/>
    <property type="project" value="TreeGrafter"/>
</dbReference>
<dbReference type="InterPro" id="IPR033551">
    <property type="entry name" value="DRC7/lobo"/>
</dbReference>
<keyword evidence="3" id="KW-0206">Cytoskeleton</keyword>
<dbReference type="Pfam" id="PF24667">
    <property type="entry name" value="MORN_DRC7"/>
    <property type="match status" value="1"/>
</dbReference>
<comment type="caution">
    <text evidence="6">The sequence shown here is derived from an EMBL/GenBank/DDBJ whole genome shotgun (WGS) entry which is preliminary data.</text>
</comment>
<dbReference type="STRING" id="623744.A0A553R7C9"/>